<dbReference type="STRING" id="1230905.A0A1G4JPW1"/>
<dbReference type="PROSITE" id="PS00344">
    <property type="entry name" value="GATA_ZN_FINGER_1"/>
    <property type="match status" value="1"/>
</dbReference>
<gene>
    <name evidence="9" type="ORF">LAMI_0E12024G</name>
</gene>
<evidence type="ECO:0000313" key="9">
    <source>
        <dbReference type="EMBL" id="SCU92783.1"/>
    </source>
</evidence>
<dbReference type="PROSITE" id="PS50114">
    <property type="entry name" value="GATA_ZN_FINGER_2"/>
    <property type="match status" value="1"/>
</dbReference>
<reference evidence="9 10" key="1">
    <citation type="submission" date="2016-03" db="EMBL/GenBank/DDBJ databases">
        <authorList>
            <person name="Devillers H."/>
        </authorList>
    </citation>
    <scope>NUCLEOTIDE SEQUENCE [LARGE SCALE GENOMIC DNA]</scope>
    <source>
        <strain evidence="9">CBS 11717</strain>
    </source>
</reference>
<keyword evidence="2" id="KW-0479">Metal-binding</keyword>
<sequence>MAKTEIETGAATGVTLGAGSGASLGTSTGTSTGGGTGSGQGHAAAGSSPVCRNCHTSTTPLWRRDEHGAVLCNACGLFLKLHGRPRPISLKTDVIKSRNRKGAAHQQTDAVLDKKRKESPLVHASAGPESVADTHFQGLGSPSHASQGHASLAHTGGSGPQTKRRKPRDMRDVHAAETLGTLMKNGSGAGVGASSSNASPALGPDLTNLNGSYPEILPSGPIQDPSSTNSSAAAAIAAAAGYKVSLPHFSMLLGGVPTPPPAVPPYNAQSNSPGPQQEAQNQKQARSVSQPAPQPPSQQKKSPVAAPVASPTLRAHNELLERQSSHLASINEILRSQKPRSEKSASAVASPSMVAQRDLTATQTHTPTITPIPSHADMLMAQAMGPAHSQSEHLAQPESRYSNSPPPMDLQRRNVESSTTSRSSAVDESLVLKSELGHSHHLSQHGKPRGDDKIHQYDERNERDERDRKQLQTQARVARTPSRPVQLPGQATDNTQLPIAQTLQHQEEVIKLRTRISELELVTDLYKRHIFELDAKCRDLETKLNDNGN</sequence>
<feature type="region of interest" description="Disordered" evidence="7">
    <location>
        <begin position="384"/>
        <end position="491"/>
    </location>
</feature>
<dbReference type="AlphaFoldDB" id="A0A1G4JPW1"/>
<dbReference type="SUPFAM" id="SSF57716">
    <property type="entry name" value="Glucocorticoid receptor-like (DNA-binding domain)"/>
    <property type="match status" value="1"/>
</dbReference>
<dbReference type="GO" id="GO:0000981">
    <property type="term" value="F:DNA-binding transcription factor activity, RNA polymerase II-specific"/>
    <property type="evidence" value="ECO:0007669"/>
    <property type="project" value="TreeGrafter"/>
</dbReference>
<keyword evidence="4" id="KW-0862">Zinc</keyword>
<protein>
    <submittedName>
        <fullName evidence="9">LAMI_0E12024g1_1</fullName>
    </submittedName>
</protein>
<feature type="compositionally biased region" description="Low complexity" evidence="7">
    <location>
        <begin position="344"/>
        <end position="372"/>
    </location>
</feature>
<comment type="subcellular location">
    <subcellularLocation>
        <location evidence="1">Nucleus</location>
    </subcellularLocation>
</comment>
<feature type="compositionally biased region" description="Basic and acidic residues" evidence="7">
    <location>
        <begin position="448"/>
        <end position="470"/>
    </location>
</feature>
<dbReference type="EMBL" id="LT598465">
    <property type="protein sequence ID" value="SCU92783.1"/>
    <property type="molecule type" value="Genomic_DNA"/>
</dbReference>
<dbReference type="PANTHER" id="PTHR10071">
    <property type="entry name" value="TRANSCRIPTION FACTOR GATA FAMILY MEMBER"/>
    <property type="match status" value="1"/>
</dbReference>
<evidence type="ECO:0000256" key="5">
    <source>
        <dbReference type="ARBA" id="ARBA00023242"/>
    </source>
</evidence>
<name>A0A1G4JPW1_9SACH</name>
<dbReference type="CDD" id="cd00202">
    <property type="entry name" value="ZnF_GATA"/>
    <property type="match status" value="1"/>
</dbReference>
<dbReference type="GO" id="GO:0000978">
    <property type="term" value="F:RNA polymerase II cis-regulatory region sequence-specific DNA binding"/>
    <property type="evidence" value="ECO:0007669"/>
    <property type="project" value="TreeGrafter"/>
</dbReference>
<keyword evidence="10" id="KW-1185">Reference proteome</keyword>
<dbReference type="GO" id="GO:0008270">
    <property type="term" value="F:zinc ion binding"/>
    <property type="evidence" value="ECO:0007669"/>
    <property type="project" value="UniProtKB-KW"/>
</dbReference>
<organism evidence="9 10">
    <name type="scientific">Lachancea mirantina</name>
    <dbReference type="NCBI Taxonomy" id="1230905"/>
    <lineage>
        <taxon>Eukaryota</taxon>
        <taxon>Fungi</taxon>
        <taxon>Dikarya</taxon>
        <taxon>Ascomycota</taxon>
        <taxon>Saccharomycotina</taxon>
        <taxon>Saccharomycetes</taxon>
        <taxon>Saccharomycetales</taxon>
        <taxon>Saccharomycetaceae</taxon>
        <taxon>Lachancea</taxon>
    </lineage>
</organism>
<feature type="compositionally biased region" description="Polar residues" evidence="7">
    <location>
        <begin position="267"/>
        <end position="286"/>
    </location>
</feature>
<evidence type="ECO:0000256" key="1">
    <source>
        <dbReference type="ARBA" id="ARBA00004123"/>
    </source>
</evidence>
<evidence type="ECO:0000256" key="6">
    <source>
        <dbReference type="PROSITE-ProRule" id="PRU00094"/>
    </source>
</evidence>
<evidence type="ECO:0000259" key="8">
    <source>
        <dbReference type="PROSITE" id="PS50114"/>
    </source>
</evidence>
<feature type="domain" description="GATA-type" evidence="8">
    <location>
        <begin position="51"/>
        <end position="98"/>
    </location>
</feature>
<evidence type="ECO:0000256" key="4">
    <source>
        <dbReference type="ARBA" id="ARBA00022833"/>
    </source>
</evidence>
<keyword evidence="3 6" id="KW-0863">Zinc-finger</keyword>
<dbReference type="Proteomes" id="UP000191024">
    <property type="component" value="Chromosome E"/>
</dbReference>
<dbReference type="SMART" id="SM00401">
    <property type="entry name" value="ZnF_GATA"/>
    <property type="match status" value="1"/>
</dbReference>
<dbReference type="GO" id="GO:0045944">
    <property type="term" value="P:positive regulation of transcription by RNA polymerase II"/>
    <property type="evidence" value="ECO:0007669"/>
    <property type="project" value="TreeGrafter"/>
</dbReference>
<feature type="region of interest" description="Disordered" evidence="7">
    <location>
        <begin position="260"/>
        <end position="308"/>
    </location>
</feature>
<feature type="compositionally biased region" description="Low complexity" evidence="7">
    <location>
        <begin position="287"/>
        <end position="305"/>
    </location>
</feature>
<feature type="compositionally biased region" description="Low complexity" evidence="7">
    <location>
        <begin position="192"/>
        <end position="201"/>
    </location>
</feature>
<proteinExistence type="predicted"/>
<dbReference type="GO" id="GO:0000122">
    <property type="term" value="P:negative regulation of transcription by RNA polymerase II"/>
    <property type="evidence" value="ECO:0007669"/>
    <property type="project" value="TreeGrafter"/>
</dbReference>
<dbReference type="PANTHER" id="PTHR10071:SF281">
    <property type="entry name" value="BOX A-BINDING FACTOR-RELATED"/>
    <property type="match status" value="1"/>
</dbReference>
<feature type="region of interest" description="Disordered" evidence="7">
    <location>
        <begin position="335"/>
        <end position="372"/>
    </location>
</feature>
<dbReference type="FunFam" id="3.30.50.10:FF:000007">
    <property type="entry name" value="Nitrogen regulatory AreA, N-terminal"/>
    <property type="match status" value="1"/>
</dbReference>
<dbReference type="InterPro" id="IPR039355">
    <property type="entry name" value="Transcription_factor_GATA"/>
</dbReference>
<accession>A0A1G4JPW1</accession>
<dbReference type="GO" id="GO:0005634">
    <property type="term" value="C:nucleus"/>
    <property type="evidence" value="ECO:0007669"/>
    <property type="project" value="UniProtKB-SubCell"/>
</dbReference>
<feature type="compositionally biased region" description="Gly residues" evidence="7">
    <location>
        <begin position="31"/>
        <end position="40"/>
    </location>
</feature>
<evidence type="ECO:0000313" key="10">
    <source>
        <dbReference type="Proteomes" id="UP000191024"/>
    </source>
</evidence>
<evidence type="ECO:0000256" key="7">
    <source>
        <dbReference type="SAM" id="MobiDB-lite"/>
    </source>
</evidence>
<keyword evidence="5" id="KW-0539">Nucleus</keyword>
<feature type="compositionally biased region" description="Polar residues" evidence="7">
    <location>
        <begin position="388"/>
        <end position="403"/>
    </location>
</feature>
<dbReference type="PRINTS" id="PR00619">
    <property type="entry name" value="GATAZNFINGER"/>
</dbReference>
<dbReference type="InterPro" id="IPR013088">
    <property type="entry name" value="Znf_NHR/GATA"/>
</dbReference>
<feature type="region of interest" description="Disordered" evidence="7">
    <location>
        <begin position="14"/>
        <end position="50"/>
    </location>
</feature>
<dbReference type="OrthoDB" id="515401at2759"/>
<evidence type="ECO:0000256" key="3">
    <source>
        <dbReference type="ARBA" id="ARBA00022771"/>
    </source>
</evidence>
<feature type="compositionally biased region" description="Polar residues" evidence="7">
    <location>
        <begin position="416"/>
        <end position="426"/>
    </location>
</feature>
<feature type="region of interest" description="Disordered" evidence="7">
    <location>
        <begin position="92"/>
        <end position="228"/>
    </location>
</feature>
<dbReference type="InterPro" id="IPR000679">
    <property type="entry name" value="Znf_GATA"/>
</dbReference>
<feature type="compositionally biased region" description="Basic and acidic residues" evidence="7">
    <location>
        <begin position="111"/>
        <end position="120"/>
    </location>
</feature>
<evidence type="ECO:0000256" key="2">
    <source>
        <dbReference type="ARBA" id="ARBA00022723"/>
    </source>
</evidence>
<dbReference type="Gene3D" id="3.30.50.10">
    <property type="entry name" value="Erythroid Transcription Factor GATA-1, subunit A"/>
    <property type="match status" value="1"/>
</dbReference>
<dbReference type="Pfam" id="PF00320">
    <property type="entry name" value="GATA"/>
    <property type="match status" value="1"/>
</dbReference>